<dbReference type="AlphaFoldDB" id="A0A9D7HL90"/>
<keyword evidence="3 6" id="KW-0812">Transmembrane</keyword>
<evidence type="ECO:0000256" key="3">
    <source>
        <dbReference type="ARBA" id="ARBA00022692"/>
    </source>
</evidence>
<dbReference type="PANTHER" id="PTHR32322:SF2">
    <property type="entry name" value="EAMA DOMAIN-CONTAINING PROTEIN"/>
    <property type="match status" value="1"/>
</dbReference>
<evidence type="ECO:0000256" key="6">
    <source>
        <dbReference type="SAM" id="Phobius"/>
    </source>
</evidence>
<dbReference type="EMBL" id="JADJEV010000004">
    <property type="protein sequence ID" value="MBK6973882.1"/>
    <property type="molecule type" value="Genomic_DNA"/>
</dbReference>
<feature type="transmembrane region" description="Helical" evidence="6">
    <location>
        <begin position="270"/>
        <end position="288"/>
    </location>
</feature>
<evidence type="ECO:0000259" key="7">
    <source>
        <dbReference type="Pfam" id="PF00892"/>
    </source>
</evidence>
<keyword evidence="5 6" id="KW-0472">Membrane</keyword>
<name>A0A9D7HL90_9PROT</name>
<dbReference type="PANTHER" id="PTHR32322">
    <property type="entry name" value="INNER MEMBRANE TRANSPORTER"/>
    <property type="match status" value="1"/>
</dbReference>
<feature type="transmembrane region" description="Helical" evidence="6">
    <location>
        <begin position="68"/>
        <end position="85"/>
    </location>
</feature>
<protein>
    <submittedName>
        <fullName evidence="8">DMT family transporter</fullName>
    </submittedName>
</protein>
<comment type="similarity">
    <text evidence="2">Belongs to the EamA transporter family.</text>
</comment>
<keyword evidence="4 6" id="KW-1133">Transmembrane helix</keyword>
<comment type="subcellular location">
    <subcellularLocation>
        <location evidence="1">Membrane</location>
        <topology evidence="1">Multi-pass membrane protein</topology>
    </subcellularLocation>
</comment>
<dbReference type="InterPro" id="IPR000620">
    <property type="entry name" value="EamA_dom"/>
</dbReference>
<gene>
    <name evidence="8" type="ORF">IPH26_13420</name>
</gene>
<organism evidence="8 9">
    <name type="scientific">Candidatus Methylophosphatis roskildensis</name>
    <dbReference type="NCBI Taxonomy" id="2899263"/>
    <lineage>
        <taxon>Bacteria</taxon>
        <taxon>Pseudomonadati</taxon>
        <taxon>Pseudomonadota</taxon>
        <taxon>Betaproteobacteria</taxon>
        <taxon>Nitrosomonadales</taxon>
        <taxon>Sterolibacteriaceae</taxon>
        <taxon>Candidatus Methylophosphatis</taxon>
    </lineage>
</organism>
<proteinExistence type="inferred from homology"/>
<evidence type="ECO:0000256" key="5">
    <source>
        <dbReference type="ARBA" id="ARBA00023136"/>
    </source>
</evidence>
<feature type="transmembrane region" description="Helical" evidence="6">
    <location>
        <begin position="182"/>
        <end position="202"/>
    </location>
</feature>
<dbReference type="InterPro" id="IPR037185">
    <property type="entry name" value="EmrE-like"/>
</dbReference>
<comment type="caution">
    <text evidence="8">The sequence shown here is derived from an EMBL/GenBank/DDBJ whole genome shotgun (WGS) entry which is preliminary data.</text>
</comment>
<dbReference type="Pfam" id="PF00892">
    <property type="entry name" value="EamA"/>
    <property type="match status" value="2"/>
</dbReference>
<evidence type="ECO:0000313" key="9">
    <source>
        <dbReference type="Proteomes" id="UP000807785"/>
    </source>
</evidence>
<dbReference type="InterPro" id="IPR050638">
    <property type="entry name" value="AA-Vitamin_Transporters"/>
</dbReference>
<feature type="transmembrane region" description="Helical" evidence="6">
    <location>
        <begin position="246"/>
        <end position="264"/>
    </location>
</feature>
<evidence type="ECO:0000256" key="4">
    <source>
        <dbReference type="ARBA" id="ARBA00022989"/>
    </source>
</evidence>
<feature type="transmembrane region" description="Helical" evidence="6">
    <location>
        <begin position="214"/>
        <end position="234"/>
    </location>
</feature>
<feature type="transmembrane region" description="Helical" evidence="6">
    <location>
        <begin position="151"/>
        <end position="170"/>
    </location>
</feature>
<feature type="transmembrane region" description="Helical" evidence="6">
    <location>
        <begin position="121"/>
        <end position="139"/>
    </location>
</feature>
<evidence type="ECO:0000256" key="1">
    <source>
        <dbReference type="ARBA" id="ARBA00004141"/>
    </source>
</evidence>
<evidence type="ECO:0000313" key="8">
    <source>
        <dbReference type="EMBL" id="MBK6973882.1"/>
    </source>
</evidence>
<sequence>MRAADLRHFASCVLIWSTTWIAITFQLGDVAPAVSIFWRFGLAALLLAAYCVARSFALRTTLAAQRELIAMGAFMFCGAYLLIYYAEIYLVSGLVAVGYSASPLVNMLTSRIAFGTRISRRVLIGGLLGLAGVVCVFWPEFSRIEADRGALLGAVFTAAGVLASAIGNVLSSRAQRHGGNVWQKMAWAMGWGACLAGAIALIKGESFGLPASPAYLIALLYLTIAGSIITFASYLTLLETIGAARAGYIGVIVPIVALAISSVFEDYDWHPLAHAGILLAVAGNVFILRRPASPAYDTIRHPAPDPKT</sequence>
<dbReference type="Proteomes" id="UP000807785">
    <property type="component" value="Unassembled WGS sequence"/>
</dbReference>
<dbReference type="SUPFAM" id="SSF103481">
    <property type="entry name" value="Multidrug resistance efflux transporter EmrE"/>
    <property type="match status" value="2"/>
</dbReference>
<dbReference type="GO" id="GO:0016020">
    <property type="term" value="C:membrane"/>
    <property type="evidence" value="ECO:0007669"/>
    <property type="project" value="UniProtKB-SubCell"/>
</dbReference>
<accession>A0A9D7HL90</accession>
<feature type="domain" description="EamA" evidence="7">
    <location>
        <begin position="12"/>
        <end position="137"/>
    </location>
</feature>
<feature type="domain" description="EamA" evidence="7">
    <location>
        <begin position="152"/>
        <end position="288"/>
    </location>
</feature>
<feature type="transmembrane region" description="Helical" evidence="6">
    <location>
        <begin position="36"/>
        <end position="56"/>
    </location>
</feature>
<feature type="transmembrane region" description="Helical" evidence="6">
    <location>
        <begin position="91"/>
        <end position="109"/>
    </location>
</feature>
<feature type="transmembrane region" description="Helical" evidence="6">
    <location>
        <begin position="12"/>
        <end position="30"/>
    </location>
</feature>
<evidence type="ECO:0000256" key="2">
    <source>
        <dbReference type="ARBA" id="ARBA00007362"/>
    </source>
</evidence>
<reference evidence="8" key="1">
    <citation type="submission" date="2020-10" db="EMBL/GenBank/DDBJ databases">
        <title>Connecting structure to function with the recovery of over 1000 high-quality activated sludge metagenome-assembled genomes encoding full-length rRNA genes using long-read sequencing.</title>
        <authorList>
            <person name="Singleton C.M."/>
            <person name="Petriglieri F."/>
            <person name="Kristensen J.M."/>
            <person name="Kirkegaard R.H."/>
            <person name="Michaelsen T.Y."/>
            <person name="Andersen M.H."/>
            <person name="Karst S.M."/>
            <person name="Dueholm M.S."/>
            <person name="Nielsen P.H."/>
            <person name="Albertsen M."/>
        </authorList>
    </citation>
    <scope>NUCLEOTIDE SEQUENCE</scope>
    <source>
        <strain evidence="8">Bjer_18-Q3-R1-45_BAT3C.347</strain>
    </source>
</reference>